<dbReference type="Pfam" id="PF08448">
    <property type="entry name" value="PAS_4"/>
    <property type="match status" value="1"/>
</dbReference>
<evidence type="ECO:0000259" key="6">
    <source>
        <dbReference type="PROSITE" id="PS50112"/>
    </source>
</evidence>
<feature type="domain" description="PAS" evidence="6">
    <location>
        <begin position="40"/>
        <end position="79"/>
    </location>
</feature>
<evidence type="ECO:0000313" key="10">
    <source>
        <dbReference type="Proteomes" id="UP000033649"/>
    </source>
</evidence>
<dbReference type="Pfam" id="PF08447">
    <property type="entry name" value="PAS_3"/>
    <property type="match status" value="1"/>
</dbReference>
<evidence type="ECO:0000256" key="2">
    <source>
        <dbReference type="ARBA" id="ARBA00029447"/>
    </source>
</evidence>
<evidence type="ECO:0000259" key="5">
    <source>
        <dbReference type="PROSITE" id="PS50111"/>
    </source>
</evidence>
<dbReference type="PROSITE" id="PS50885">
    <property type="entry name" value="HAMP"/>
    <property type="match status" value="1"/>
</dbReference>
<dbReference type="AlphaFoldDB" id="A0A0F5FKZ2"/>
<keyword evidence="1" id="KW-0145">Chemotaxis</keyword>
<dbReference type="Gene3D" id="3.30.450.20">
    <property type="entry name" value="PAS domain"/>
    <property type="match status" value="2"/>
</dbReference>
<reference evidence="9 10" key="1">
    <citation type="submission" date="2015-03" db="EMBL/GenBank/DDBJ databases">
        <authorList>
            <person name="Hassan Y."/>
            <person name="Lepp D."/>
            <person name="Li X.-Z."/>
            <person name="Zhou T."/>
        </authorList>
    </citation>
    <scope>NUCLEOTIDE SEQUENCE [LARGE SCALE GENOMIC DNA]</scope>
    <source>
        <strain evidence="9 10">IPL18</strain>
    </source>
</reference>
<sequence length="603" mass="65953">MYPSVIYRVVTVLKFSTRAERRVQREQTETFAAISKSQAIIEFEPDGTIIDANANFLGLMGYTLEEIKGRHHSMFVDPDQASSRAYLDFWASLRSGEFKNEEFHRLAKGGKDVWIQASYNPVLGQDGKVRRVVKLASDITARKLENADWNGQLAAISKSQAVIEFDLSGNILKANENFCSTMGYGLDEIRGRHHSMFVDQAYAQSREYQEFWRSLGRGEYHAQEFRRFAKGGREIWIQATYNPILDLNQRPYKIVKYATDITARKQGVESVGSALTTLAQGDLTVRIDDALHGELEAVRCAFNQAAQTFSGIVRQIRDSSTVLREATGELLSGAKQLDERSARQNGAILETNTAVGQLVRTIKENAERSKSASDNSDIVFKVADDTGKAMSEANQAMDRISQSSAKISNIIGMIDDIAFQTNLLALNASVEAARAGEAGKGFAVVAVEVRRLAQSAASASADVKALVEQSAGEVAAGSKLVSGAATKLGSMVENVRENRALIAEIAQATQEQATSVTEIGNTVRQLDDMTRQNATLVAEINAASAQTEGQARELDTVIDVFALQRGDTQRRPNPPAPARSGPAKTSQMSRRPAVAVGQDWDEF</sequence>
<dbReference type="GO" id="GO:0016020">
    <property type="term" value="C:membrane"/>
    <property type="evidence" value="ECO:0007669"/>
    <property type="project" value="InterPro"/>
</dbReference>
<dbReference type="SUPFAM" id="SSF55785">
    <property type="entry name" value="PYP-like sensor domain (PAS domain)"/>
    <property type="match status" value="2"/>
</dbReference>
<organism evidence="9 10">
    <name type="scientific">Devosia chinhatensis</name>
    <dbReference type="NCBI Taxonomy" id="429727"/>
    <lineage>
        <taxon>Bacteria</taxon>
        <taxon>Pseudomonadati</taxon>
        <taxon>Pseudomonadota</taxon>
        <taxon>Alphaproteobacteria</taxon>
        <taxon>Hyphomicrobiales</taxon>
        <taxon>Devosiaceae</taxon>
        <taxon>Devosia</taxon>
    </lineage>
</organism>
<dbReference type="InterPro" id="IPR013655">
    <property type="entry name" value="PAS_fold_3"/>
</dbReference>
<dbReference type="InterPro" id="IPR035965">
    <property type="entry name" value="PAS-like_dom_sf"/>
</dbReference>
<dbReference type="PROSITE" id="PS50112">
    <property type="entry name" value="PAS"/>
    <property type="match status" value="1"/>
</dbReference>
<dbReference type="SMART" id="SM00086">
    <property type="entry name" value="PAC"/>
    <property type="match status" value="2"/>
</dbReference>
<evidence type="ECO:0000313" key="9">
    <source>
        <dbReference type="EMBL" id="KKB09230.1"/>
    </source>
</evidence>
<dbReference type="InterPro" id="IPR000014">
    <property type="entry name" value="PAS"/>
</dbReference>
<dbReference type="Proteomes" id="UP000033649">
    <property type="component" value="Unassembled WGS sequence"/>
</dbReference>
<dbReference type="InterPro" id="IPR003660">
    <property type="entry name" value="HAMP_dom"/>
</dbReference>
<dbReference type="InterPro" id="IPR051310">
    <property type="entry name" value="MCP_chemotaxis"/>
</dbReference>
<evidence type="ECO:0000256" key="4">
    <source>
        <dbReference type="SAM" id="MobiDB-lite"/>
    </source>
</evidence>
<feature type="domain" description="PAC" evidence="7">
    <location>
        <begin position="99"/>
        <end position="151"/>
    </location>
</feature>
<dbReference type="InterPro" id="IPR004090">
    <property type="entry name" value="Chemotax_Me-accpt_rcpt"/>
</dbReference>
<dbReference type="Gene3D" id="1.10.287.950">
    <property type="entry name" value="Methyl-accepting chemotaxis protein"/>
    <property type="match status" value="1"/>
</dbReference>
<protein>
    <recommendedName>
        <fullName evidence="11">Chemotaxis protein</fullName>
    </recommendedName>
</protein>
<dbReference type="GO" id="GO:0007165">
    <property type="term" value="P:signal transduction"/>
    <property type="evidence" value="ECO:0007669"/>
    <property type="project" value="UniProtKB-KW"/>
</dbReference>
<dbReference type="PRINTS" id="PR00260">
    <property type="entry name" value="CHEMTRNSDUCR"/>
</dbReference>
<dbReference type="Pfam" id="PF00015">
    <property type="entry name" value="MCPsignal"/>
    <property type="match status" value="1"/>
</dbReference>
<dbReference type="PATRIC" id="fig|429727.3.peg.912"/>
<comment type="similarity">
    <text evidence="2">Belongs to the methyl-accepting chemotaxis (MCP) protein family.</text>
</comment>
<dbReference type="GO" id="GO:0006935">
    <property type="term" value="P:chemotaxis"/>
    <property type="evidence" value="ECO:0007669"/>
    <property type="project" value="UniProtKB-KW"/>
</dbReference>
<dbReference type="EMBL" id="JZEY01000054">
    <property type="protein sequence ID" value="KKB09230.1"/>
    <property type="molecule type" value="Genomic_DNA"/>
</dbReference>
<dbReference type="PROSITE" id="PS50111">
    <property type="entry name" value="CHEMOTAXIS_TRANSDUC_2"/>
    <property type="match status" value="1"/>
</dbReference>
<dbReference type="SMART" id="SM00091">
    <property type="entry name" value="PAS"/>
    <property type="match status" value="2"/>
</dbReference>
<dbReference type="InterPro" id="IPR004089">
    <property type="entry name" value="MCPsignal_dom"/>
</dbReference>
<comment type="caution">
    <text evidence="9">The sequence shown here is derived from an EMBL/GenBank/DDBJ whole genome shotgun (WGS) entry which is preliminary data.</text>
</comment>
<dbReference type="InterPro" id="IPR001610">
    <property type="entry name" value="PAC"/>
</dbReference>
<dbReference type="SMART" id="SM00283">
    <property type="entry name" value="MA"/>
    <property type="match status" value="1"/>
</dbReference>
<dbReference type="GO" id="GO:0004888">
    <property type="term" value="F:transmembrane signaling receptor activity"/>
    <property type="evidence" value="ECO:0007669"/>
    <property type="project" value="InterPro"/>
</dbReference>
<dbReference type="NCBIfam" id="TIGR00229">
    <property type="entry name" value="sensory_box"/>
    <property type="match status" value="2"/>
</dbReference>
<evidence type="ECO:0008006" key="11">
    <source>
        <dbReference type="Google" id="ProtNLM"/>
    </source>
</evidence>
<keyword evidence="10" id="KW-1185">Reference proteome</keyword>
<proteinExistence type="inferred from homology"/>
<keyword evidence="3" id="KW-0807">Transducer</keyword>
<feature type="domain" description="Methyl-accepting transducer" evidence="5">
    <location>
        <begin position="319"/>
        <end position="548"/>
    </location>
</feature>
<dbReference type="PANTHER" id="PTHR43531">
    <property type="entry name" value="PROTEIN ICFG"/>
    <property type="match status" value="1"/>
</dbReference>
<feature type="region of interest" description="Disordered" evidence="4">
    <location>
        <begin position="564"/>
        <end position="603"/>
    </location>
</feature>
<dbReference type="PROSITE" id="PS50113">
    <property type="entry name" value="PAC"/>
    <property type="match status" value="2"/>
</dbReference>
<dbReference type="SUPFAM" id="SSF58104">
    <property type="entry name" value="Methyl-accepting chemotaxis protein (MCP) signaling domain"/>
    <property type="match status" value="1"/>
</dbReference>
<dbReference type="PANTHER" id="PTHR43531:SF11">
    <property type="entry name" value="METHYL-ACCEPTING CHEMOTAXIS PROTEIN 3"/>
    <property type="match status" value="1"/>
</dbReference>
<dbReference type="STRING" id="429727.VE26_04385"/>
<gene>
    <name evidence="9" type="ORF">VE26_04385</name>
</gene>
<name>A0A0F5FKZ2_9HYPH</name>
<feature type="domain" description="HAMP" evidence="8">
    <location>
        <begin position="268"/>
        <end position="314"/>
    </location>
</feature>
<accession>A0A0F5FKZ2</accession>
<feature type="domain" description="PAC" evidence="7">
    <location>
        <begin position="221"/>
        <end position="273"/>
    </location>
</feature>
<evidence type="ECO:0000259" key="7">
    <source>
        <dbReference type="PROSITE" id="PS50113"/>
    </source>
</evidence>
<dbReference type="InterPro" id="IPR000700">
    <property type="entry name" value="PAS-assoc_C"/>
</dbReference>
<evidence type="ECO:0000256" key="3">
    <source>
        <dbReference type="PROSITE-ProRule" id="PRU00284"/>
    </source>
</evidence>
<dbReference type="CDD" id="cd00130">
    <property type="entry name" value="PAS"/>
    <property type="match status" value="2"/>
</dbReference>
<evidence type="ECO:0000259" key="8">
    <source>
        <dbReference type="PROSITE" id="PS50885"/>
    </source>
</evidence>
<evidence type="ECO:0000256" key="1">
    <source>
        <dbReference type="ARBA" id="ARBA00022500"/>
    </source>
</evidence>
<dbReference type="InterPro" id="IPR013656">
    <property type="entry name" value="PAS_4"/>
</dbReference>